<protein>
    <recommendedName>
        <fullName evidence="3">Peptidase S1 domain-containing protein</fullName>
    </recommendedName>
</protein>
<proteinExistence type="predicted"/>
<evidence type="ECO:0000313" key="5">
    <source>
        <dbReference type="Proteomes" id="UP000287033"/>
    </source>
</evidence>
<dbReference type="OrthoDB" id="546450at2759"/>
<feature type="non-terminal residue" evidence="4">
    <location>
        <position position="123"/>
    </location>
</feature>
<sequence length="123" mass="13697">MEFEQLERDVGALGEGEWESGGGGETEGLVLTDWFLCRAEQLSVETGSIELGHHKAQAFRVAGVIIHQDYDHSSLDNDIAMVELQTPIAFSQDQLPVLLPLSDQFDIEDWKPCFVIGWGITQH</sequence>
<dbReference type="GO" id="GO:0006508">
    <property type="term" value="P:proteolysis"/>
    <property type="evidence" value="ECO:0007669"/>
    <property type="project" value="InterPro"/>
</dbReference>
<evidence type="ECO:0000313" key="4">
    <source>
        <dbReference type="EMBL" id="GCC41186.1"/>
    </source>
</evidence>
<feature type="region of interest" description="Disordered" evidence="2">
    <location>
        <begin position="1"/>
        <end position="25"/>
    </location>
</feature>
<feature type="domain" description="Peptidase S1" evidence="3">
    <location>
        <begin position="41"/>
        <end position="122"/>
    </location>
</feature>
<gene>
    <name evidence="4" type="ORF">chiPu_0025206</name>
</gene>
<dbReference type="SUPFAM" id="SSF50494">
    <property type="entry name" value="Trypsin-like serine proteases"/>
    <property type="match status" value="1"/>
</dbReference>
<evidence type="ECO:0000256" key="1">
    <source>
        <dbReference type="ARBA" id="ARBA00023157"/>
    </source>
</evidence>
<evidence type="ECO:0000259" key="3">
    <source>
        <dbReference type="Pfam" id="PF00089"/>
    </source>
</evidence>
<keyword evidence="1" id="KW-1015">Disulfide bond</keyword>
<dbReference type="EMBL" id="BEZZ01054108">
    <property type="protein sequence ID" value="GCC41186.1"/>
    <property type="molecule type" value="Genomic_DNA"/>
</dbReference>
<dbReference type="Proteomes" id="UP000287033">
    <property type="component" value="Unassembled WGS sequence"/>
</dbReference>
<dbReference type="AlphaFoldDB" id="A0A401TEZ2"/>
<dbReference type="STRING" id="137246.A0A401TEZ2"/>
<feature type="compositionally biased region" description="Basic and acidic residues" evidence="2">
    <location>
        <begin position="1"/>
        <end position="10"/>
    </location>
</feature>
<dbReference type="InterPro" id="IPR043504">
    <property type="entry name" value="Peptidase_S1_PA_chymotrypsin"/>
</dbReference>
<comment type="caution">
    <text evidence="4">The sequence shown here is derived from an EMBL/GenBank/DDBJ whole genome shotgun (WGS) entry which is preliminary data.</text>
</comment>
<dbReference type="GO" id="GO:0004252">
    <property type="term" value="F:serine-type endopeptidase activity"/>
    <property type="evidence" value="ECO:0007669"/>
    <property type="project" value="InterPro"/>
</dbReference>
<keyword evidence="5" id="KW-1185">Reference proteome</keyword>
<dbReference type="Gene3D" id="2.40.10.10">
    <property type="entry name" value="Trypsin-like serine proteases"/>
    <property type="match status" value="1"/>
</dbReference>
<dbReference type="PANTHER" id="PTHR24252:SF7">
    <property type="entry name" value="HYALIN"/>
    <property type="match status" value="1"/>
</dbReference>
<dbReference type="Pfam" id="PF00089">
    <property type="entry name" value="Trypsin"/>
    <property type="match status" value="1"/>
</dbReference>
<name>A0A401TEZ2_CHIPU</name>
<dbReference type="InterPro" id="IPR001254">
    <property type="entry name" value="Trypsin_dom"/>
</dbReference>
<reference evidence="4 5" key="1">
    <citation type="journal article" date="2018" name="Nat. Ecol. Evol.">
        <title>Shark genomes provide insights into elasmobranch evolution and the origin of vertebrates.</title>
        <authorList>
            <person name="Hara Y"/>
            <person name="Yamaguchi K"/>
            <person name="Onimaru K"/>
            <person name="Kadota M"/>
            <person name="Koyanagi M"/>
            <person name="Keeley SD"/>
            <person name="Tatsumi K"/>
            <person name="Tanaka K"/>
            <person name="Motone F"/>
            <person name="Kageyama Y"/>
            <person name="Nozu R"/>
            <person name="Adachi N"/>
            <person name="Nishimura O"/>
            <person name="Nakagawa R"/>
            <person name="Tanegashima C"/>
            <person name="Kiyatake I"/>
            <person name="Matsumoto R"/>
            <person name="Murakumo K"/>
            <person name="Nishida K"/>
            <person name="Terakita A"/>
            <person name="Kuratani S"/>
            <person name="Sato K"/>
            <person name="Hyodo S Kuraku.S."/>
        </authorList>
    </citation>
    <scope>NUCLEOTIDE SEQUENCE [LARGE SCALE GENOMIC DNA]</scope>
</reference>
<accession>A0A401TEZ2</accession>
<evidence type="ECO:0000256" key="2">
    <source>
        <dbReference type="SAM" id="MobiDB-lite"/>
    </source>
</evidence>
<dbReference type="PANTHER" id="PTHR24252">
    <property type="entry name" value="ACROSIN-RELATED"/>
    <property type="match status" value="1"/>
</dbReference>
<organism evidence="4 5">
    <name type="scientific">Chiloscyllium punctatum</name>
    <name type="common">Brownbanded bambooshark</name>
    <name type="synonym">Hemiscyllium punctatum</name>
    <dbReference type="NCBI Taxonomy" id="137246"/>
    <lineage>
        <taxon>Eukaryota</taxon>
        <taxon>Metazoa</taxon>
        <taxon>Chordata</taxon>
        <taxon>Craniata</taxon>
        <taxon>Vertebrata</taxon>
        <taxon>Chondrichthyes</taxon>
        <taxon>Elasmobranchii</taxon>
        <taxon>Galeomorphii</taxon>
        <taxon>Galeoidea</taxon>
        <taxon>Orectolobiformes</taxon>
        <taxon>Hemiscylliidae</taxon>
        <taxon>Chiloscyllium</taxon>
    </lineage>
</organism>
<dbReference type="InterPro" id="IPR009003">
    <property type="entry name" value="Peptidase_S1_PA"/>
</dbReference>